<evidence type="ECO:0000313" key="2">
    <source>
        <dbReference type="EMBL" id="KAF9468980.1"/>
    </source>
</evidence>
<dbReference type="AlphaFoldDB" id="A0A9P5YJZ0"/>
<evidence type="ECO:0008006" key="4">
    <source>
        <dbReference type="Google" id="ProtNLM"/>
    </source>
</evidence>
<feature type="compositionally biased region" description="Polar residues" evidence="1">
    <location>
        <begin position="59"/>
        <end position="70"/>
    </location>
</feature>
<name>A0A9P5YJZ0_9AGAR</name>
<dbReference type="Proteomes" id="UP000807353">
    <property type="component" value="Unassembled WGS sequence"/>
</dbReference>
<evidence type="ECO:0000256" key="1">
    <source>
        <dbReference type="SAM" id="MobiDB-lite"/>
    </source>
</evidence>
<sequence>MSSAASSSVGNMPPRHGKKLADVMDEAFKTNSKIEDNRENEEKGEETPAETTDKEPLIQQPQGYTMSSVYPPQPCERCVRAKKACKGIAGARCEHCKTLHQKCSNSTGPPRGRHAGGRGSSVSANMENGAAGPSSFQARPKRKAAATTFKPDDDDEEDEDEEEEEVEKPTPVVKKRRVINNVGTRRSRLLKDVAELEGAIKKLQNTFVKDLAKLHQIAGSLAAEIRDLDDD</sequence>
<comment type="caution">
    <text evidence="2">The sequence shown here is derived from an EMBL/GenBank/DDBJ whole genome shotgun (WGS) entry which is preliminary data.</text>
</comment>
<feature type="compositionally biased region" description="Polar residues" evidence="1">
    <location>
        <begin position="1"/>
        <end position="10"/>
    </location>
</feature>
<feature type="region of interest" description="Disordered" evidence="1">
    <location>
        <begin position="1"/>
        <end position="73"/>
    </location>
</feature>
<feature type="compositionally biased region" description="Acidic residues" evidence="1">
    <location>
        <begin position="152"/>
        <end position="166"/>
    </location>
</feature>
<gene>
    <name evidence="2" type="ORF">BDZ94DRAFT_558859</name>
</gene>
<feature type="region of interest" description="Disordered" evidence="1">
    <location>
        <begin position="101"/>
        <end position="170"/>
    </location>
</feature>
<protein>
    <recommendedName>
        <fullName evidence="4">Zn(2)-C6 fungal-type domain-containing protein</fullName>
    </recommendedName>
</protein>
<reference evidence="2" key="1">
    <citation type="submission" date="2020-11" db="EMBL/GenBank/DDBJ databases">
        <authorList>
            <consortium name="DOE Joint Genome Institute"/>
            <person name="Ahrendt S."/>
            <person name="Riley R."/>
            <person name="Andreopoulos W."/>
            <person name="Labutti K."/>
            <person name="Pangilinan J."/>
            <person name="Ruiz-Duenas F.J."/>
            <person name="Barrasa J.M."/>
            <person name="Sanchez-Garcia M."/>
            <person name="Camarero S."/>
            <person name="Miyauchi S."/>
            <person name="Serrano A."/>
            <person name="Linde D."/>
            <person name="Babiker R."/>
            <person name="Drula E."/>
            <person name="Ayuso-Fernandez I."/>
            <person name="Pacheco R."/>
            <person name="Padilla G."/>
            <person name="Ferreira P."/>
            <person name="Barriuso J."/>
            <person name="Kellner H."/>
            <person name="Castanera R."/>
            <person name="Alfaro M."/>
            <person name="Ramirez L."/>
            <person name="Pisabarro A.G."/>
            <person name="Kuo A."/>
            <person name="Tritt A."/>
            <person name="Lipzen A."/>
            <person name="He G."/>
            <person name="Yan M."/>
            <person name="Ng V."/>
            <person name="Cullen D."/>
            <person name="Martin F."/>
            <person name="Rosso M.-N."/>
            <person name="Henrissat B."/>
            <person name="Hibbett D."/>
            <person name="Martinez A.T."/>
            <person name="Grigoriev I.V."/>
        </authorList>
    </citation>
    <scope>NUCLEOTIDE SEQUENCE</scope>
    <source>
        <strain evidence="2">CBS 247.69</strain>
    </source>
</reference>
<feature type="compositionally biased region" description="Basic and acidic residues" evidence="1">
    <location>
        <begin position="19"/>
        <end position="41"/>
    </location>
</feature>
<organism evidence="2 3">
    <name type="scientific">Collybia nuda</name>
    <dbReference type="NCBI Taxonomy" id="64659"/>
    <lineage>
        <taxon>Eukaryota</taxon>
        <taxon>Fungi</taxon>
        <taxon>Dikarya</taxon>
        <taxon>Basidiomycota</taxon>
        <taxon>Agaricomycotina</taxon>
        <taxon>Agaricomycetes</taxon>
        <taxon>Agaricomycetidae</taxon>
        <taxon>Agaricales</taxon>
        <taxon>Tricholomatineae</taxon>
        <taxon>Clitocybaceae</taxon>
        <taxon>Collybia</taxon>
    </lineage>
</organism>
<accession>A0A9P5YJZ0</accession>
<keyword evidence="3" id="KW-1185">Reference proteome</keyword>
<proteinExistence type="predicted"/>
<evidence type="ECO:0000313" key="3">
    <source>
        <dbReference type="Proteomes" id="UP000807353"/>
    </source>
</evidence>
<dbReference type="OrthoDB" id="3051265at2759"/>
<dbReference type="EMBL" id="MU150231">
    <property type="protein sequence ID" value="KAF9468980.1"/>
    <property type="molecule type" value="Genomic_DNA"/>
</dbReference>